<dbReference type="AlphaFoldDB" id="A0A3P8QV87"/>
<dbReference type="SMART" id="SM00678">
    <property type="entry name" value="WWE"/>
    <property type="match status" value="3"/>
</dbReference>
<evidence type="ECO:0000259" key="5">
    <source>
        <dbReference type="PROSITE" id="PS50918"/>
    </source>
</evidence>
<reference evidence="6" key="3">
    <citation type="submission" date="2025-09" db="UniProtKB">
        <authorList>
            <consortium name="Ensembl"/>
        </authorList>
    </citation>
    <scope>IDENTIFICATION</scope>
</reference>
<name>A0A3P8QV87_ASTCA</name>
<dbReference type="GeneTree" id="ENSGT00940000164581"/>
<dbReference type="GO" id="GO:0016567">
    <property type="term" value="P:protein ubiquitination"/>
    <property type="evidence" value="ECO:0007669"/>
    <property type="project" value="UniProtKB-UniPathway"/>
</dbReference>
<dbReference type="PANTHER" id="PTHR45740">
    <property type="entry name" value="POLY [ADP-RIBOSE] POLYMERASE"/>
    <property type="match status" value="1"/>
</dbReference>
<dbReference type="Proteomes" id="UP000265100">
    <property type="component" value="Chromosome 17"/>
</dbReference>
<protein>
    <recommendedName>
        <fullName evidence="5">WWE domain-containing protein</fullName>
    </recommendedName>
</protein>
<reference evidence="6" key="1">
    <citation type="submission" date="2018-05" db="EMBL/GenBank/DDBJ databases">
        <authorList>
            <person name="Datahose"/>
        </authorList>
    </citation>
    <scope>NUCLEOTIDE SEQUENCE</scope>
</reference>
<dbReference type="PANTHER" id="PTHR45740:SF14">
    <property type="entry name" value="NOVEL PROTEIN"/>
    <property type="match status" value="1"/>
</dbReference>
<dbReference type="Pfam" id="PF23466">
    <property type="entry name" value="WWE_4"/>
    <property type="match status" value="1"/>
</dbReference>
<dbReference type="RefSeq" id="XP_026004041.1">
    <property type="nucleotide sequence ID" value="XM_026148256.1"/>
</dbReference>
<dbReference type="GO" id="GO:0003950">
    <property type="term" value="F:NAD+ poly-ADP-ribosyltransferase activity"/>
    <property type="evidence" value="ECO:0007669"/>
    <property type="project" value="TreeGrafter"/>
</dbReference>
<dbReference type="InterPro" id="IPR004170">
    <property type="entry name" value="WWE_dom"/>
</dbReference>
<dbReference type="Pfam" id="PF02825">
    <property type="entry name" value="WWE"/>
    <property type="match status" value="3"/>
</dbReference>
<sequence length="361" mass="41546">MDKNVDFYYEMRDNNEEEQIPQNTPVNGKYYEWQLSVGHQWLKIENDHVIETHYCQPGAKGISINTSHGVVFIDFDTLQANNPGIKVQRLSFLPRGQAEDIGWYFRDDQLWCEYGTQGSNTMSSSVSSRQVEQQFTTNPQGTFRFTVGRTPYLIDFSTMTQRNLITGLQRKLRRRPKLSSNTGAVGLTSDLPAASSSQTGSVGYRWEFMGVREQWTEYQAHICSFDSAAIERQYQLNKQGTLNFKINRYSYTLDFSGMYQVNNNLGTRRSVRRTPIYGVQQNISSGPQAQWQFLDMDGSWKDYSKGICSTSSQEIEFQYKLNPSGTMTFSTRNFSYELSFSAMTQRNLSTGTTRTVRRLNQ</sequence>
<dbReference type="Gene3D" id="3.30.720.50">
    <property type="match status" value="3"/>
</dbReference>
<dbReference type="GeneID" id="113009752"/>
<evidence type="ECO:0000256" key="4">
    <source>
        <dbReference type="ARBA" id="ARBA00024347"/>
    </source>
</evidence>
<dbReference type="Ensembl" id="ENSACLT00000033790.2">
    <property type="protein sequence ID" value="ENSACLP00000033009.2"/>
    <property type="gene ID" value="ENSACLG00000022380.2"/>
</dbReference>
<dbReference type="OMA" id="DQLWCEY"/>
<dbReference type="InterPro" id="IPR037197">
    <property type="entry name" value="WWE_dom_sf"/>
</dbReference>
<dbReference type="SUPFAM" id="SSF117839">
    <property type="entry name" value="WWE domain"/>
    <property type="match status" value="3"/>
</dbReference>
<keyword evidence="3" id="KW-0539">Nucleus</keyword>
<keyword evidence="7" id="KW-1185">Reference proteome</keyword>
<comment type="pathway">
    <text evidence="2">Protein modification; protein ubiquitination.</text>
</comment>
<feature type="domain" description="WWE" evidence="5">
    <location>
        <begin position="190"/>
        <end position="273"/>
    </location>
</feature>
<organism evidence="6 7">
    <name type="scientific">Astatotilapia calliptera</name>
    <name type="common">Eastern happy</name>
    <name type="synonym">Chromis callipterus</name>
    <dbReference type="NCBI Taxonomy" id="8154"/>
    <lineage>
        <taxon>Eukaryota</taxon>
        <taxon>Metazoa</taxon>
        <taxon>Chordata</taxon>
        <taxon>Craniata</taxon>
        <taxon>Vertebrata</taxon>
        <taxon>Euteleostomi</taxon>
        <taxon>Actinopterygii</taxon>
        <taxon>Neopterygii</taxon>
        <taxon>Teleostei</taxon>
        <taxon>Neoteleostei</taxon>
        <taxon>Acanthomorphata</taxon>
        <taxon>Ovalentaria</taxon>
        <taxon>Cichlomorphae</taxon>
        <taxon>Cichliformes</taxon>
        <taxon>Cichlidae</taxon>
        <taxon>African cichlids</taxon>
        <taxon>Pseudocrenilabrinae</taxon>
        <taxon>Haplochromini</taxon>
        <taxon>Astatotilapia</taxon>
    </lineage>
</organism>
<evidence type="ECO:0000256" key="1">
    <source>
        <dbReference type="ARBA" id="ARBA00004123"/>
    </source>
</evidence>
<feature type="domain" description="WWE" evidence="5">
    <location>
        <begin position="89"/>
        <end position="174"/>
    </location>
</feature>
<dbReference type="PROSITE" id="PS50918">
    <property type="entry name" value="WWE"/>
    <property type="match status" value="3"/>
</dbReference>
<comment type="similarity">
    <text evidence="4">Belongs to the ARTD/PARP family.</text>
</comment>
<evidence type="ECO:0000313" key="7">
    <source>
        <dbReference type="Proteomes" id="UP000265100"/>
    </source>
</evidence>
<proteinExistence type="inferred from homology"/>
<dbReference type="Bgee" id="ENSACLG00000022380">
    <property type="expression patterns" value="Expressed in ovary and 4 other cell types or tissues"/>
</dbReference>
<dbReference type="InterPro" id="IPR018123">
    <property type="entry name" value="WWE-dom_subgr"/>
</dbReference>
<dbReference type="GO" id="GO:0005634">
    <property type="term" value="C:nucleus"/>
    <property type="evidence" value="ECO:0007669"/>
    <property type="project" value="UniProtKB-SubCell"/>
</dbReference>
<evidence type="ECO:0000256" key="2">
    <source>
        <dbReference type="ARBA" id="ARBA00004906"/>
    </source>
</evidence>
<accession>A0A3P8QV87</accession>
<comment type="subcellular location">
    <subcellularLocation>
        <location evidence="1">Nucleus</location>
    </subcellularLocation>
</comment>
<evidence type="ECO:0000256" key="3">
    <source>
        <dbReference type="ARBA" id="ARBA00023242"/>
    </source>
</evidence>
<dbReference type="GO" id="GO:1990404">
    <property type="term" value="F:NAD+-protein mono-ADP-ribosyltransferase activity"/>
    <property type="evidence" value="ECO:0007669"/>
    <property type="project" value="TreeGrafter"/>
</dbReference>
<feature type="domain" description="WWE" evidence="5">
    <location>
        <begin position="276"/>
        <end position="358"/>
    </location>
</feature>
<dbReference type="InterPro" id="IPR051712">
    <property type="entry name" value="ARTD-AVP"/>
</dbReference>
<reference evidence="6" key="2">
    <citation type="submission" date="2025-08" db="UniProtKB">
        <authorList>
            <consortium name="Ensembl"/>
        </authorList>
    </citation>
    <scope>IDENTIFICATION</scope>
</reference>
<evidence type="ECO:0000313" key="6">
    <source>
        <dbReference type="Ensembl" id="ENSACLP00000033009.2"/>
    </source>
</evidence>
<dbReference type="GO" id="GO:0008270">
    <property type="term" value="F:zinc ion binding"/>
    <property type="evidence" value="ECO:0007669"/>
    <property type="project" value="InterPro"/>
</dbReference>
<dbReference type="UniPathway" id="UPA00143"/>